<dbReference type="Pfam" id="PF20242">
    <property type="entry name" value="Emfourin"/>
    <property type="match status" value="1"/>
</dbReference>
<organism evidence="1 2">
    <name type="scientific">Pseudomonas kitaguniensis</name>
    <dbReference type="NCBI Taxonomy" id="2607908"/>
    <lineage>
        <taxon>Bacteria</taxon>
        <taxon>Pseudomonadati</taxon>
        <taxon>Pseudomonadota</taxon>
        <taxon>Gammaproteobacteria</taxon>
        <taxon>Pseudomonadales</taxon>
        <taxon>Pseudomonadaceae</taxon>
        <taxon>Pseudomonas</taxon>
    </lineage>
</organism>
<name>A0A5N7K0K7_9PSED</name>
<proteinExistence type="predicted"/>
<dbReference type="EMBL" id="VUBA01000202">
    <property type="protein sequence ID" value="MPQ87134.1"/>
    <property type="molecule type" value="Genomic_DNA"/>
</dbReference>
<evidence type="ECO:0000313" key="2">
    <source>
        <dbReference type="Proteomes" id="UP000325438"/>
    </source>
</evidence>
<accession>A0A5N7K0K7</accession>
<evidence type="ECO:0000313" key="1">
    <source>
        <dbReference type="EMBL" id="MPQ87134.1"/>
    </source>
</evidence>
<reference evidence="1 2" key="1">
    <citation type="submission" date="2019-09" db="EMBL/GenBank/DDBJ databases">
        <title>The draft genomes of Allium pathogen Pseudomonas sp.</title>
        <authorList>
            <person name="Fujikawa T."/>
            <person name="Sawada H."/>
        </authorList>
    </citation>
    <scope>NUCLEOTIDE SEQUENCE [LARGE SCALE GENOMIC DNA]</scope>
    <source>
        <strain evidence="1 2">MAFF 730085</strain>
    </source>
</reference>
<sequence>MRYSHANFDQGNGGPAFFPGLAKPRTVRLDALPEPDQQELRQLIEASNFFQLPQSTAPDRCKPGQVHYTLTVTEGEREHTVCMEAPVKSQALDGLVQCVRRHIRS</sequence>
<gene>
    <name evidence="1" type="ORF">F0170_26070</name>
</gene>
<dbReference type="AlphaFoldDB" id="A0A5N7K0K7"/>
<protein>
    <submittedName>
        <fullName evidence="1">Uncharacterized protein</fullName>
    </submittedName>
</protein>
<dbReference type="Proteomes" id="UP000325438">
    <property type="component" value="Unassembled WGS sequence"/>
</dbReference>
<dbReference type="InterPro" id="IPR049457">
    <property type="entry name" value="Emfourin"/>
</dbReference>
<comment type="caution">
    <text evidence="1">The sequence shown here is derived from an EMBL/GenBank/DDBJ whole genome shotgun (WGS) entry which is preliminary data.</text>
</comment>